<dbReference type="PANTHER" id="PTHR22677:SF4">
    <property type="entry name" value="USHER SYNDROME TYPE-1G PROTEIN-LIKE PROTEIN"/>
    <property type="match status" value="1"/>
</dbReference>
<dbReference type="InterPro" id="IPR001202">
    <property type="entry name" value="WW_dom"/>
</dbReference>
<dbReference type="Proteomes" id="UP000013827">
    <property type="component" value="Unassembled WGS sequence"/>
</dbReference>
<dbReference type="PROSITE" id="PS50088">
    <property type="entry name" value="ANK_REPEAT"/>
    <property type="match status" value="1"/>
</dbReference>
<organism evidence="3 4">
    <name type="scientific">Emiliania huxleyi (strain CCMP1516)</name>
    <dbReference type="NCBI Taxonomy" id="280463"/>
    <lineage>
        <taxon>Eukaryota</taxon>
        <taxon>Haptista</taxon>
        <taxon>Haptophyta</taxon>
        <taxon>Prymnesiophyceae</taxon>
        <taxon>Isochrysidales</taxon>
        <taxon>Noelaerhabdaceae</taxon>
        <taxon>Emiliania</taxon>
    </lineage>
</organism>
<dbReference type="SMART" id="SM00248">
    <property type="entry name" value="ANK"/>
    <property type="match status" value="3"/>
</dbReference>
<dbReference type="Gene3D" id="1.25.40.20">
    <property type="entry name" value="Ankyrin repeat-containing domain"/>
    <property type="match status" value="1"/>
</dbReference>
<dbReference type="PROSITE" id="PS50297">
    <property type="entry name" value="ANK_REP_REGION"/>
    <property type="match status" value="1"/>
</dbReference>
<dbReference type="EnsemblProtists" id="EOD15749">
    <property type="protein sequence ID" value="EOD15749"/>
    <property type="gene ID" value="EMIHUDRAFT_356402"/>
</dbReference>
<dbReference type="PaxDb" id="2903-EOD15749"/>
<evidence type="ECO:0000313" key="4">
    <source>
        <dbReference type="Proteomes" id="UP000013827"/>
    </source>
</evidence>
<dbReference type="InterPro" id="IPR002110">
    <property type="entry name" value="Ankyrin_rpt"/>
</dbReference>
<name>A0A0D3IWW4_EMIH1</name>
<keyword evidence="4" id="KW-1185">Reference proteome</keyword>
<proteinExistence type="predicted"/>
<dbReference type="Pfam" id="PF12796">
    <property type="entry name" value="Ank_2"/>
    <property type="match status" value="1"/>
</dbReference>
<sequence>MPGWKLDPSPETKQKVIRGNIRSTSGWFVAVERGEEERMKQLLARGQDVNQQDSQCRWAAIYYAAWKNRIWQAELLLESGADLTLESNEGDTAIHVAARNGHAEMLRLLLRSAVVSSKNEFGKTPLDLARQKNHWGSVAALEEAYGLPLSPEVTDPPSPLPKNWLDGDYGNGQKFYYNPFSGETSETRPAAP</sequence>
<reference evidence="4" key="1">
    <citation type="journal article" date="2013" name="Nature">
        <title>Pan genome of the phytoplankton Emiliania underpins its global distribution.</title>
        <authorList>
            <person name="Read B.A."/>
            <person name="Kegel J."/>
            <person name="Klute M.J."/>
            <person name="Kuo A."/>
            <person name="Lefebvre S.C."/>
            <person name="Maumus F."/>
            <person name="Mayer C."/>
            <person name="Miller J."/>
            <person name="Monier A."/>
            <person name="Salamov A."/>
            <person name="Young J."/>
            <person name="Aguilar M."/>
            <person name="Claverie J.M."/>
            <person name="Frickenhaus S."/>
            <person name="Gonzalez K."/>
            <person name="Herman E.K."/>
            <person name="Lin Y.C."/>
            <person name="Napier J."/>
            <person name="Ogata H."/>
            <person name="Sarno A.F."/>
            <person name="Shmutz J."/>
            <person name="Schroeder D."/>
            <person name="de Vargas C."/>
            <person name="Verret F."/>
            <person name="von Dassow P."/>
            <person name="Valentin K."/>
            <person name="Van de Peer Y."/>
            <person name="Wheeler G."/>
            <person name="Dacks J.B."/>
            <person name="Delwiche C.F."/>
            <person name="Dyhrman S.T."/>
            <person name="Glockner G."/>
            <person name="John U."/>
            <person name="Richards T."/>
            <person name="Worden A.Z."/>
            <person name="Zhang X."/>
            <person name="Grigoriev I.V."/>
            <person name="Allen A.E."/>
            <person name="Bidle K."/>
            <person name="Borodovsky M."/>
            <person name="Bowler C."/>
            <person name="Brownlee C."/>
            <person name="Cock J.M."/>
            <person name="Elias M."/>
            <person name="Gladyshev V.N."/>
            <person name="Groth M."/>
            <person name="Guda C."/>
            <person name="Hadaegh A."/>
            <person name="Iglesias-Rodriguez M.D."/>
            <person name="Jenkins J."/>
            <person name="Jones B.M."/>
            <person name="Lawson T."/>
            <person name="Leese F."/>
            <person name="Lindquist E."/>
            <person name="Lobanov A."/>
            <person name="Lomsadze A."/>
            <person name="Malik S.B."/>
            <person name="Marsh M.E."/>
            <person name="Mackinder L."/>
            <person name="Mock T."/>
            <person name="Mueller-Roeber B."/>
            <person name="Pagarete A."/>
            <person name="Parker M."/>
            <person name="Probert I."/>
            <person name="Quesneville H."/>
            <person name="Raines C."/>
            <person name="Rensing S.A."/>
            <person name="Riano-Pachon D.M."/>
            <person name="Richier S."/>
            <person name="Rokitta S."/>
            <person name="Shiraiwa Y."/>
            <person name="Soanes D.M."/>
            <person name="van der Giezen M."/>
            <person name="Wahlund T.M."/>
            <person name="Williams B."/>
            <person name="Wilson W."/>
            <person name="Wolfe G."/>
            <person name="Wurch L.L."/>
        </authorList>
    </citation>
    <scope>NUCLEOTIDE SEQUENCE</scope>
</reference>
<protein>
    <recommendedName>
        <fullName evidence="2">WW domain-containing protein</fullName>
    </recommendedName>
</protein>
<accession>A0A0D3IWW4</accession>
<dbReference type="AlphaFoldDB" id="A0A0D3IWW4"/>
<feature type="repeat" description="ANK" evidence="1">
    <location>
        <begin position="89"/>
        <end position="111"/>
    </location>
</feature>
<dbReference type="PROSITE" id="PS50020">
    <property type="entry name" value="WW_DOMAIN_2"/>
    <property type="match status" value="1"/>
</dbReference>
<dbReference type="HOGENOM" id="CLU_1417547_0_0_1"/>
<evidence type="ECO:0000256" key="1">
    <source>
        <dbReference type="PROSITE-ProRule" id="PRU00023"/>
    </source>
</evidence>
<dbReference type="GeneID" id="17261789"/>
<dbReference type="InterPro" id="IPR039323">
    <property type="entry name" value="ANKRD_45/46/60"/>
</dbReference>
<dbReference type="STRING" id="2903.R1E485"/>
<dbReference type="PANTHER" id="PTHR22677">
    <property type="entry name" value="ANKYRIN REPEAT DOMAIN-CONTAINING PROTEIN 60"/>
    <property type="match status" value="1"/>
</dbReference>
<dbReference type="RefSeq" id="XP_005768178.1">
    <property type="nucleotide sequence ID" value="XM_005768121.1"/>
</dbReference>
<evidence type="ECO:0000259" key="2">
    <source>
        <dbReference type="PROSITE" id="PS50020"/>
    </source>
</evidence>
<keyword evidence="1" id="KW-0040">ANK repeat</keyword>
<feature type="domain" description="WW" evidence="2">
    <location>
        <begin position="158"/>
        <end position="191"/>
    </location>
</feature>
<dbReference type="KEGG" id="ehx:EMIHUDRAFT_356402"/>
<evidence type="ECO:0000313" key="3">
    <source>
        <dbReference type="EnsemblProtists" id="EOD15749"/>
    </source>
</evidence>
<reference evidence="3" key="2">
    <citation type="submission" date="2024-10" db="UniProtKB">
        <authorList>
            <consortium name="EnsemblProtists"/>
        </authorList>
    </citation>
    <scope>IDENTIFICATION</scope>
</reference>
<dbReference type="InterPro" id="IPR036770">
    <property type="entry name" value="Ankyrin_rpt-contain_sf"/>
</dbReference>
<dbReference type="SUPFAM" id="SSF48403">
    <property type="entry name" value="Ankyrin repeat"/>
    <property type="match status" value="1"/>
</dbReference>